<feature type="transmembrane region" description="Helical" evidence="18">
    <location>
        <begin position="275"/>
        <end position="293"/>
    </location>
</feature>
<dbReference type="InterPro" id="IPR046948">
    <property type="entry name" value="ATL20-22-like"/>
</dbReference>
<keyword evidence="12 18" id="KW-0472">Membrane</keyword>
<proteinExistence type="inferred from homology"/>
<dbReference type="Pfam" id="PF13947">
    <property type="entry name" value="GUB_WAK_bind"/>
    <property type="match status" value="1"/>
</dbReference>
<dbReference type="InterPro" id="IPR032872">
    <property type="entry name" value="WAK_assoc_C"/>
</dbReference>
<keyword evidence="4" id="KW-0808">Transferase</keyword>
<keyword evidence="10" id="KW-0862">Zinc</keyword>
<dbReference type="OMA" id="PECGHCF"/>
<evidence type="ECO:0000256" key="8">
    <source>
        <dbReference type="ARBA" id="ARBA00022771"/>
    </source>
</evidence>
<evidence type="ECO:0000256" key="11">
    <source>
        <dbReference type="ARBA" id="ARBA00022989"/>
    </source>
</evidence>
<comment type="pathway">
    <text evidence="3">Protein modification; protein ubiquitination.</text>
</comment>
<evidence type="ECO:0000256" key="18">
    <source>
        <dbReference type="SAM" id="Phobius"/>
    </source>
</evidence>
<dbReference type="GO" id="GO:0061630">
    <property type="term" value="F:ubiquitin protein ligase activity"/>
    <property type="evidence" value="ECO:0007669"/>
    <property type="project" value="UniProtKB-EC"/>
</dbReference>
<dbReference type="InterPro" id="IPR013083">
    <property type="entry name" value="Znf_RING/FYVE/PHD"/>
</dbReference>
<keyword evidence="13" id="KW-0325">Glycoprotein</keyword>
<evidence type="ECO:0000256" key="6">
    <source>
        <dbReference type="ARBA" id="ARBA00022723"/>
    </source>
</evidence>
<dbReference type="EMBL" id="CABIKO010000003">
    <property type="protein sequence ID" value="VVA11305.1"/>
    <property type="molecule type" value="Genomic_DNA"/>
</dbReference>
<dbReference type="Proteomes" id="UP000327085">
    <property type="component" value="Chromosome 2"/>
</dbReference>
<dbReference type="SUPFAM" id="SSF57850">
    <property type="entry name" value="RING/U-box"/>
    <property type="match status" value="1"/>
</dbReference>
<dbReference type="PROSITE" id="PS50089">
    <property type="entry name" value="ZF_RING_2"/>
    <property type="match status" value="1"/>
</dbReference>
<dbReference type="Pfam" id="PF14380">
    <property type="entry name" value="WAK_assoc"/>
    <property type="match status" value="1"/>
</dbReference>
<evidence type="ECO:0000256" key="15">
    <source>
        <dbReference type="ARBA" id="ARBA00047899"/>
    </source>
</evidence>
<evidence type="ECO:0000313" key="20">
    <source>
        <dbReference type="EMBL" id="VVA11305.1"/>
    </source>
</evidence>
<evidence type="ECO:0000259" key="19">
    <source>
        <dbReference type="PROSITE" id="PS50089"/>
    </source>
</evidence>
<evidence type="ECO:0000256" key="9">
    <source>
        <dbReference type="ARBA" id="ARBA00022786"/>
    </source>
</evidence>
<keyword evidence="5 18" id="KW-0812">Transmembrane</keyword>
<evidence type="ECO:0000256" key="1">
    <source>
        <dbReference type="ARBA" id="ARBA00000900"/>
    </source>
</evidence>
<dbReference type="Gene3D" id="3.30.40.10">
    <property type="entry name" value="Zinc/RING finger domain, C3HC4 (zinc finger)"/>
    <property type="match status" value="1"/>
</dbReference>
<evidence type="ECO:0000256" key="4">
    <source>
        <dbReference type="ARBA" id="ARBA00022679"/>
    </source>
</evidence>
<accession>A0A5E4E6K2</accession>
<dbReference type="GO" id="GO:0004674">
    <property type="term" value="F:protein serine/threonine kinase activity"/>
    <property type="evidence" value="ECO:0007669"/>
    <property type="project" value="UniProtKB-EC"/>
</dbReference>
<evidence type="ECO:0000256" key="3">
    <source>
        <dbReference type="ARBA" id="ARBA00004906"/>
    </source>
</evidence>
<keyword evidence="8 17" id="KW-0863">Zinc-finger</keyword>
<feature type="transmembrane region" description="Helical" evidence="18">
    <location>
        <begin position="7"/>
        <end position="26"/>
    </location>
</feature>
<keyword evidence="7" id="KW-0732">Signal</keyword>
<dbReference type="Pfam" id="PF13639">
    <property type="entry name" value="zf-RING_2"/>
    <property type="match status" value="1"/>
</dbReference>
<dbReference type="InterPro" id="IPR001841">
    <property type="entry name" value="Znf_RING"/>
</dbReference>
<dbReference type="PANTHER" id="PTHR46279">
    <property type="entry name" value="RING/U-BOX SUPERFAMILY PROTEIN"/>
    <property type="match status" value="1"/>
</dbReference>
<evidence type="ECO:0000256" key="16">
    <source>
        <dbReference type="ARBA" id="ARBA00048679"/>
    </source>
</evidence>
<evidence type="ECO:0000256" key="17">
    <source>
        <dbReference type="PROSITE-ProRule" id="PRU00175"/>
    </source>
</evidence>
<keyword evidence="9" id="KW-0833">Ubl conjugation pathway</keyword>
<dbReference type="AlphaFoldDB" id="A0A5E4E6K2"/>
<comment type="similarity">
    <text evidence="14">Belongs to the RING-type zinc finger family. ATL subfamily.</text>
</comment>
<evidence type="ECO:0000256" key="7">
    <source>
        <dbReference type="ARBA" id="ARBA00022729"/>
    </source>
</evidence>
<name>A0A5E4E6K2_PRUDU</name>
<comment type="catalytic activity">
    <reaction evidence="16">
        <text>L-seryl-[protein] + ATP = O-phospho-L-seryl-[protein] + ADP + H(+)</text>
        <dbReference type="Rhea" id="RHEA:17989"/>
        <dbReference type="Rhea" id="RHEA-COMP:9863"/>
        <dbReference type="Rhea" id="RHEA-COMP:11604"/>
        <dbReference type="ChEBI" id="CHEBI:15378"/>
        <dbReference type="ChEBI" id="CHEBI:29999"/>
        <dbReference type="ChEBI" id="CHEBI:30616"/>
        <dbReference type="ChEBI" id="CHEBI:83421"/>
        <dbReference type="ChEBI" id="CHEBI:456216"/>
        <dbReference type="EC" id="2.7.11.1"/>
    </reaction>
</comment>
<comment type="catalytic activity">
    <reaction evidence="1">
        <text>S-ubiquitinyl-[E2 ubiquitin-conjugating enzyme]-L-cysteine + [acceptor protein]-L-lysine = [E2 ubiquitin-conjugating enzyme]-L-cysteine + N(6)-ubiquitinyl-[acceptor protein]-L-lysine.</text>
        <dbReference type="EC" id="2.3.2.27"/>
    </reaction>
</comment>
<organism evidence="20 21">
    <name type="scientific">Prunus dulcis</name>
    <name type="common">Almond</name>
    <name type="synonym">Amygdalus dulcis</name>
    <dbReference type="NCBI Taxonomy" id="3755"/>
    <lineage>
        <taxon>Eukaryota</taxon>
        <taxon>Viridiplantae</taxon>
        <taxon>Streptophyta</taxon>
        <taxon>Embryophyta</taxon>
        <taxon>Tracheophyta</taxon>
        <taxon>Spermatophyta</taxon>
        <taxon>Magnoliopsida</taxon>
        <taxon>eudicotyledons</taxon>
        <taxon>Gunneridae</taxon>
        <taxon>Pentapetalae</taxon>
        <taxon>rosids</taxon>
        <taxon>fabids</taxon>
        <taxon>Rosales</taxon>
        <taxon>Rosaceae</taxon>
        <taxon>Amygdaloideae</taxon>
        <taxon>Amygdaleae</taxon>
        <taxon>Prunus</taxon>
    </lineage>
</organism>
<comment type="catalytic activity">
    <reaction evidence="15">
        <text>L-threonyl-[protein] + ATP = O-phospho-L-threonyl-[protein] + ADP + H(+)</text>
        <dbReference type="Rhea" id="RHEA:46608"/>
        <dbReference type="Rhea" id="RHEA-COMP:11060"/>
        <dbReference type="Rhea" id="RHEA-COMP:11605"/>
        <dbReference type="ChEBI" id="CHEBI:15378"/>
        <dbReference type="ChEBI" id="CHEBI:30013"/>
        <dbReference type="ChEBI" id="CHEBI:30616"/>
        <dbReference type="ChEBI" id="CHEBI:61977"/>
        <dbReference type="ChEBI" id="CHEBI:456216"/>
        <dbReference type="EC" id="2.7.11.1"/>
    </reaction>
</comment>
<evidence type="ECO:0000256" key="5">
    <source>
        <dbReference type="ARBA" id="ARBA00022692"/>
    </source>
</evidence>
<keyword evidence="11 18" id="KW-1133">Transmembrane helix</keyword>
<evidence type="ECO:0000313" key="21">
    <source>
        <dbReference type="Proteomes" id="UP000327085"/>
    </source>
</evidence>
<dbReference type="GO" id="GO:0016020">
    <property type="term" value="C:membrane"/>
    <property type="evidence" value="ECO:0007669"/>
    <property type="project" value="UniProtKB-SubCell"/>
</dbReference>
<dbReference type="PANTHER" id="PTHR46279:SF10">
    <property type="entry name" value="RING-TYPE E3 UBIQUITIN TRANSFERASE"/>
    <property type="match status" value="1"/>
</dbReference>
<evidence type="ECO:0000256" key="12">
    <source>
        <dbReference type="ARBA" id="ARBA00023136"/>
    </source>
</evidence>
<protein>
    <submittedName>
        <fullName evidence="20">PREDICTED: RING-H2 finger</fullName>
    </submittedName>
</protein>
<feature type="domain" description="RING-type" evidence="19">
    <location>
        <begin position="354"/>
        <end position="396"/>
    </location>
</feature>
<feature type="transmembrane region" description="Helical" evidence="18">
    <location>
        <begin position="32"/>
        <end position="52"/>
    </location>
</feature>
<dbReference type="InterPro" id="IPR025287">
    <property type="entry name" value="WAK_GUB"/>
</dbReference>
<dbReference type="SMART" id="SM00184">
    <property type="entry name" value="RING"/>
    <property type="match status" value="1"/>
</dbReference>
<evidence type="ECO:0000256" key="14">
    <source>
        <dbReference type="ARBA" id="ARBA00024209"/>
    </source>
</evidence>
<gene>
    <name evidence="20" type="ORF">ALMOND_2B020446</name>
</gene>
<evidence type="ECO:0000256" key="13">
    <source>
        <dbReference type="ARBA" id="ARBA00023180"/>
    </source>
</evidence>
<sequence length="400" mass="44174">MQTHARCDIYIGIGIGIGSVAIVPAIPSSKKMNIFIAIFSSLLFFLSFSYLASSSSSSSSENCLQEDVCFKGEPNIKFPFGITKSQPQSCTYPGFELSCDITNQTILNFPYSGDFTIQGIDYAEQQIWINDPNNCLPQRILTLNLSASPFHGLTNETFTFFNCSLDYLKYKLNPIACLSGSTYTVFATTSTKVIDYLSSSPTCNRTGTFVVPVDVPLYDEVMSSDLTDHLRLTWDMPGCGRCAARDGQCGFKTNSSHQVVCSNLPQRGIPRSARYAITVGVGVPAILCILGLLCCVCSKIKSFTRGRRTLPEFNSIVAPQPTVVMGLDRPRLEAYPKIILGESRRLPKPDDNTCPICLSEYRPKETLKTIPKCQHCFHADCIDEWLQMNATCPICRNSPP</sequence>
<dbReference type="GO" id="GO:0008270">
    <property type="term" value="F:zinc ion binding"/>
    <property type="evidence" value="ECO:0007669"/>
    <property type="project" value="UniProtKB-KW"/>
</dbReference>
<dbReference type="FunCoup" id="A0A5E4E6K2">
    <property type="interactions" value="29"/>
</dbReference>
<evidence type="ECO:0000256" key="2">
    <source>
        <dbReference type="ARBA" id="ARBA00004167"/>
    </source>
</evidence>
<dbReference type="Gramene" id="VVA11305">
    <property type="protein sequence ID" value="VVA11305"/>
    <property type="gene ID" value="Prudul26B020446"/>
</dbReference>
<keyword evidence="6" id="KW-0479">Metal-binding</keyword>
<evidence type="ECO:0000256" key="10">
    <source>
        <dbReference type="ARBA" id="ARBA00022833"/>
    </source>
</evidence>
<reference evidence="21" key="1">
    <citation type="journal article" date="2020" name="Plant J.">
        <title>Transposons played a major role in the diversification between the closely related almond and peach genomes: results from the almond genome sequence.</title>
        <authorList>
            <person name="Alioto T."/>
            <person name="Alexiou K.G."/>
            <person name="Bardil A."/>
            <person name="Barteri F."/>
            <person name="Castanera R."/>
            <person name="Cruz F."/>
            <person name="Dhingra A."/>
            <person name="Duval H."/>
            <person name="Fernandez I Marti A."/>
            <person name="Frias L."/>
            <person name="Galan B."/>
            <person name="Garcia J.L."/>
            <person name="Howad W."/>
            <person name="Gomez-Garrido J."/>
            <person name="Gut M."/>
            <person name="Julca I."/>
            <person name="Morata J."/>
            <person name="Puigdomenech P."/>
            <person name="Ribeca P."/>
            <person name="Rubio Cabetas M.J."/>
            <person name="Vlasova A."/>
            <person name="Wirthensohn M."/>
            <person name="Garcia-Mas J."/>
            <person name="Gabaldon T."/>
            <person name="Casacuberta J.M."/>
            <person name="Arus P."/>
        </authorList>
    </citation>
    <scope>NUCLEOTIDE SEQUENCE [LARGE SCALE GENOMIC DNA]</scope>
    <source>
        <strain evidence="21">cv. Texas</strain>
    </source>
</reference>
<comment type="subcellular location">
    <subcellularLocation>
        <location evidence="2">Membrane</location>
        <topology evidence="2">Single-pass membrane protein</topology>
    </subcellularLocation>
</comment>
<dbReference type="GO" id="GO:0030247">
    <property type="term" value="F:polysaccharide binding"/>
    <property type="evidence" value="ECO:0007669"/>
    <property type="project" value="InterPro"/>
</dbReference>
<dbReference type="CDD" id="cd16461">
    <property type="entry name" value="RING-H2_EL5-like"/>
    <property type="match status" value="1"/>
</dbReference>
<dbReference type="InParanoid" id="A0A5E4E6K2"/>